<keyword evidence="2" id="KW-1185">Reference proteome</keyword>
<name>A0A3S5B4S5_9PLAT</name>
<evidence type="ECO:0000313" key="1">
    <source>
        <dbReference type="EMBL" id="VEL33579.1"/>
    </source>
</evidence>
<comment type="caution">
    <text evidence="1">The sequence shown here is derived from an EMBL/GenBank/DDBJ whole genome shotgun (WGS) entry which is preliminary data.</text>
</comment>
<accession>A0A3S5B4S5</accession>
<organism evidence="1 2">
    <name type="scientific">Protopolystoma xenopodis</name>
    <dbReference type="NCBI Taxonomy" id="117903"/>
    <lineage>
        <taxon>Eukaryota</taxon>
        <taxon>Metazoa</taxon>
        <taxon>Spiralia</taxon>
        <taxon>Lophotrochozoa</taxon>
        <taxon>Platyhelminthes</taxon>
        <taxon>Monogenea</taxon>
        <taxon>Polyopisthocotylea</taxon>
        <taxon>Polystomatidea</taxon>
        <taxon>Polystomatidae</taxon>
        <taxon>Protopolystoma</taxon>
    </lineage>
</organism>
<evidence type="ECO:0000313" key="2">
    <source>
        <dbReference type="Proteomes" id="UP000784294"/>
    </source>
</evidence>
<reference evidence="1" key="1">
    <citation type="submission" date="2018-11" db="EMBL/GenBank/DDBJ databases">
        <authorList>
            <consortium name="Pathogen Informatics"/>
        </authorList>
    </citation>
    <scope>NUCLEOTIDE SEQUENCE</scope>
</reference>
<dbReference type="Proteomes" id="UP000784294">
    <property type="component" value="Unassembled WGS sequence"/>
</dbReference>
<protein>
    <submittedName>
        <fullName evidence="1">Uncharacterized protein</fullName>
    </submittedName>
</protein>
<dbReference type="EMBL" id="CAAALY010246027">
    <property type="protein sequence ID" value="VEL33579.1"/>
    <property type="molecule type" value="Genomic_DNA"/>
</dbReference>
<proteinExistence type="predicted"/>
<gene>
    <name evidence="1" type="ORF">PXEA_LOCUS27019</name>
</gene>
<sequence>MLLDTINPPPPPDSGRRLHCGTCLNQAGNCDSNQSTVVRACDMICSDRHEHMSVHLADLSRRSIRPSTSVLTPRFTCPPVRRGTERANTESCNLAGRASAQVARVCEPISSGFRHLFPLFPLFSLSPMHKPHCVISVSSRSVVHPVLAQLTNVIHPPEATMTLGQWSLMIAFAGALICRVEVAGISVHLNVLLPDASCTSAAFDLAASLSQAVNLSLTTSVNLQSGDISLNSIPIVGSCELTRQAVSQLVQVVTDALQTAASSTSPQAYVVFVGPTAGAHCSIFPFLVNAFQGQNAGLAANRYVYQIGWRCPYRQTVGYSSVLESRALGQMADLDLLPSLYSTFDRLTFRPSAAQLTVSLFSLLHYFGWGSVFIVYERPSWRNDAEWELMAEYIVNRLAGLNAAGAWKQMSSISVVNVQSWQPKMNSTALLQNTTQTFKGE</sequence>
<dbReference type="AlphaFoldDB" id="A0A3S5B4S5"/>